<organism evidence="1 2">
    <name type="scientific">Coniosporium uncinatum</name>
    <dbReference type="NCBI Taxonomy" id="93489"/>
    <lineage>
        <taxon>Eukaryota</taxon>
        <taxon>Fungi</taxon>
        <taxon>Dikarya</taxon>
        <taxon>Ascomycota</taxon>
        <taxon>Pezizomycotina</taxon>
        <taxon>Dothideomycetes</taxon>
        <taxon>Dothideomycetes incertae sedis</taxon>
        <taxon>Coniosporium</taxon>
    </lineage>
</organism>
<reference evidence="1" key="1">
    <citation type="submission" date="2024-09" db="EMBL/GenBank/DDBJ databases">
        <title>Black Yeasts Isolated from many extreme environments.</title>
        <authorList>
            <person name="Coleine C."/>
            <person name="Stajich J.E."/>
            <person name="Selbmann L."/>
        </authorList>
    </citation>
    <scope>NUCLEOTIDE SEQUENCE</scope>
    <source>
        <strain evidence="1">CCFEE 5737</strain>
    </source>
</reference>
<sequence>MAPAPAPLPPNPSLVAILLIVKSRTTQSRLVFHYPARPTEAPSFHSKTHTSWYGSGAAGSSTATDSDSPQSGWSSTSEDDVYTGREDAAEEKNGSQGAREGSVKGKRTHGSGSVRSKLATRSDVVDEEVTVSSENSSDEESGGWLSRPGTGTRKNRDKEDKGGKD</sequence>
<feature type="non-terminal residue" evidence="1">
    <location>
        <position position="165"/>
    </location>
</feature>
<comment type="caution">
    <text evidence="1">The sequence shown here is derived from an EMBL/GenBank/DDBJ whole genome shotgun (WGS) entry which is preliminary data.</text>
</comment>
<evidence type="ECO:0000313" key="1">
    <source>
        <dbReference type="EMBL" id="KAK3078748.1"/>
    </source>
</evidence>
<proteinExistence type="predicted"/>
<protein>
    <submittedName>
        <fullName evidence="1">Uncharacterized protein</fullName>
    </submittedName>
</protein>
<name>A0ACC3DPY8_9PEZI</name>
<keyword evidence="2" id="KW-1185">Reference proteome</keyword>
<dbReference type="EMBL" id="JAWDJW010001642">
    <property type="protein sequence ID" value="KAK3078748.1"/>
    <property type="molecule type" value="Genomic_DNA"/>
</dbReference>
<evidence type="ECO:0000313" key="2">
    <source>
        <dbReference type="Proteomes" id="UP001186974"/>
    </source>
</evidence>
<dbReference type="Proteomes" id="UP001186974">
    <property type="component" value="Unassembled WGS sequence"/>
</dbReference>
<gene>
    <name evidence="1" type="ORF">LTS18_006716</name>
</gene>
<accession>A0ACC3DPY8</accession>